<protein>
    <submittedName>
        <fullName evidence="1">Uncharacterized protein</fullName>
    </submittedName>
</protein>
<reference evidence="1" key="1">
    <citation type="submission" date="2023-11" db="EMBL/GenBank/DDBJ databases">
        <authorList>
            <person name="Poullet M."/>
        </authorList>
    </citation>
    <scope>NUCLEOTIDE SEQUENCE</scope>
    <source>
        <strain evidence="1">E1834</strain>
    </source>
</reference>
<comment type="caution">
    <text evidence="1">The sequence shown here is derived from an EMBL/GenBank/DDBJ whole genome shotgun (WGS) entry which is preliminary data.</text>
</comment>
<gene>
    <name evidence="1" type="ORF">MENTE1834_LOCUS12</name>
</gene>
<accession>A0ACB0XK29</accession>
<keyword evidence="2" id="KW-1185">Reference proteome</keyword>
<sequence>MNELSADPCNANRDDQLKVVIFESTTERERQLSSTAFDGDMERSPTRHMPTQLIHPANGSDSDSDEPLLSGSGDVCRECSEDRLAAWNDMIDLWKQTPEQRPYGLNSLIHDGIPDVLRGEVWLLLARIGPVQADLVQAYQMLLEKECPSESIILRDIHRTFPAHEYFTEENDKGGQKALYRISKAYSLYDDEVGYCQGLSFLAAALLLHMPEEQAFCVLVHIMFDYGMRELFKTGFDALHLRFYQLQCLIKVCTFYGIIFRFFGFGWYASQWFLTLFTAKFPLQMVFFIVDLFLAEELLHSDFEGILKFFRVNLPRKYRTEVAARELIHAAVKLKYEKEWHELKRQEIESQDPLERAQRESQGLKEQILRLERENDYLARELVTSKICLQERLDTTTLNQMIIKNRDCEELADRERKLREESEFIKQKCRDEVARLEEEYRRSEGVIVEYKKICTELGLASDEDKRQFRKLKRFIASKVSGCDRCSNELADCLDISSNSQRPSSSLSTYDGEGSSLGSTTATNDTSAMHMMELVEKLQQYEQHIRQVELELAQTKLALVESQCQNQDLAHQMSVSSLLQNGSYSVNDNRPAWLRKTISSLREVAQAHGVTGSGFSSGSEENNVNFNSKFRQHQRSSSNASTISTNHITSKYTGSQTDRR</sequence>
<proteinExistence type="predicted"/>
<evidence type="ECO:0000313" key="1">
    <source>
        <dbReference type="EMBL" id="CAK5005713.1"/>
    </source>
</evidence>
<dbReference type="Proteomes" id="UP001497535">
    <property type="component" value="Unassembled WGS sequence"/>
</dbReference>
<organism evidence="1 2">
    <name type="scientific">Meloidogyne enterolobii</name>
    <name type="common">Root-knot nematode worm</name>
    <name type="synonym">Meloidogyne mayaguensis</name>
    <dbReference type="NCBI Taxonomy" id="390850"/>
    <lineage>
        <taxon>Eukaryota</taxon>
        <taxon>Metazoa</taxon>
        <taxon>Ecdysozoa</taxon>
        <taxon>Nematoda</taxon>
        <taxon>Chromadorea</taxon>
        <taxon>Rhabditida</taxon>
        <taxon>Tylenchina</taxon>
        <taxon>Tylenchomorpha</taxon>
        <taxon>Tylenchoidea</taxon>
        <taxon>Meloidogynidae</taxon>
        <taxon>Meloidogyninae</taxon>
        <taxon>Meloidogyne</taxon>
    </lineage>
</organism>
<evidence type="ECO:0000313" key="2">
    <source>
        <dbReference type="Proteomes" id="UP001497535"/>
    </source>
</evidence>
<name>A0ACB0XK29_MELEN</name>
<dbReference type="EMBL" id="CAVMJV010000001">
    <property type="protein sequence ID" value="CAK5005713.1"/>
    <property type="molecule type" value="Genomic_DNA"/>
</dbReference>